<dbReference type="EMBL" id="CP021978">
    <property type="protein sequence ID" value="QCD60332.1"/>
    <property type="molecule type" value="Genomic_DNA"/>
</dbReference>
<protein>
    <submittedName>
        <fullName evidence="1">Uncharacterized protein</fullName>
    </submittedName>
</protein>
<keyword evidence="2" id="KW-1185">Reference proteome</keyword>
<evidence type="ECO:0000313" key="1">
    <source>
        <dbReference type="EMBL" id="QCD60332.1"/>
    </source>
</evidence>
<proteinExistence type="predicted"/>
<dbReference type="RefSeq" id="WP_175436796.1">
    <property type="nucleotide sequence ID" value="NZ_CP021978.1"/>
</dbReference>
<reference evidence="1 2" key="1">
    <citation type="submission" date="2017-06" db="EMBL/GenBank/DDBJ databases">
        <title>Complete Genome Sequence of Streptomyces hawaiiensis NRRL 15010 and insights into acyldepsipeptides biosynthesis.</title>
        <authorList>
            <person name="Mariita R.M."/>
            <person name="Sello J.K."/>
        </authorList>
    </citation>
    <scope>NUCLEOTIDE SEQUENCE [LARGE SCALE GENOMIC DNA]</scope>
    <source>
        <strain evidence="1 2">ATCC 12236</strain>
    </source>
</reference>
<name>A0A6G5RRZ9_9ACTN</name>
<evidence type="ECO:0000313" key="2">
    <source>
        <dbReference type="Proteomes" id="UP000495940"/>
    </source>
</evidence>
<accession>A0A6G5RRZ9</accession>
<gene>
    <name evidence="1" type="ORF">CEB94_40695</name>
</gene>
<sequence length="176" mass="19390">MSGADPGLKPSQNYYTYCPLCNGIFHEESTQGLLRRKSPAHFAHRDGCEAAILPTEELLSICSWPDRVRDAIRQRRTEQQHFTQNNTDGVDATLFVQLAGYVGQISSTLGMPEPERAELERVAQDLHDEATSENPEPGRLRQFTTQLKDKLGEAGTTMAATMGVQMAEQALGALGQ</sequence>
<organism evidence="1 2">
    <name type="scientific">Streptomyces hawaiiensis</name>
    <dbReference type="NCBI Taxonomy" id="67305"/>
    <lineage>
        <taxon>Bacteria</taxon>
        <taxon>Bacillati</taxon>
        <taxon>Actinomycetota</taxon>
        <taxon>Actinomycetes</taxon>
        <taxon>Kitasatosporales</taxon>
        <taxon>Streptomycetaceae</taxon>
        <taxon>Streptomyces</taxon>
    </lineage>
</organism>
<dbReference type="Proteomes" id="UP000495940">
    <property type="component" value="Chromosome"/>
</dbReference>
<dbReference type="AlphaFoldDB" id="A0A6G5RRZ9"/>
<dbReference type="KEGG" id="shaw:CEB94_40695"/>